<dbReference type="SUPFAM" id="SSF56574">
    <property type="entry name" value="Serpins"/>
    <property type="match status" value="1"/>
</dbReference>
<dbReference type="EMBL" id="AKFT01000076">
    <property type="protein sequence ID" value="EJF46155.1"/>
    <property type="molecule type" value="Genomic_DNA"/>
</dbReference>
<comment type="similarity">
    <text evidence="1">Belongs to the serpin family.</text>
</comment>
<dbReference type="eggNOG" id="COG4826">
    <property type="taxonomic scope" value="Bacteria"/>
</dbReference>
<dbReference type="PANTHER" id="PTHR11461">
    <property type="entry name" value="SERINE PROTEASE INHIBITOR, SERPIN"/>
    <property type="match status" value="1"/>
</dbReference>
<evidence type="ECO:0000259" key="3">
    <source>
        <dbReference type="SMART" id="SM00093"/>
    </source>
</evidence>
<dbReference type="AlphaFoldDB" id="J1HJT0"/>
<feature type="compositionally biased region" description="Low complexity" evidence="2">
    <location>
        <begin position="17"/>
        <end position="28"/>
    </location>
</feature>
<dbReference type="GO" id="GO:0004867">
    <property type="term" value="F:serine-type endopeptidase inhibitor activity"/>
    <property type="evidence" value="ECO:0007669"/>
    <property type="project" value="InterPro"/>
</dbReference>
<dbReference type="GO" id="GO:0005615">
    <property type="term" value="C:extracellular space"/>
    <property type="evidence" value="ECO:0007669"/>
    <property type="project" value="InterPro"/>
</dbReference>
<dbReference type="Gene3D" id="2.30.39.10">
    <property type="entry name" value="Alpha-1-antitrypsin, domain 1"/>
    <property type="match status" value="1"/>
</dbReference>
<feature type="region of interest" description="Disordered" evidence="2">
    <location>
        <begin position="1"/>
        <end position="88"/>
    </location>
</feature>
<evidence type="ECO:0000256" key="2">
    <source>
        <dbReference type="SAM" id="MobiDB-lite"/>
    </source>
</evidence>
<proteinExistence type="inferred from homology"/>
<reference evidence="4 5" key="1">
    <citation type="submission" date="2012-05" db="EMBL/GenBank/DDBJ databases">
        <authorList>
            <person name="Harkins D.M."/>
            <person name="Madupu R."/>
            <person name="Durkin A.S."/>
            <person name="Torralba M."/>
            <person name="Methe B."/>
            <person name="Sutton G.G."/>
            <person name="Nelson K.E."/>
        </authorList>
    </citation>
    <scope>NUCLEOTIDE SEQUENCE [LARGE SCALE GENOMIC DNA]</scope>
    <source>
        <strain evidence="4 5">F0489</strain>
    </source>
</reference>
<dbReference type="InterPro" id="IPR023796">
    <property type="entry name" value="Serpin_dom"/>
</dbReference>
<evidence type="ECO:0000313" key="4">
    <source>
        <dbReference type="EMBL" id="EJF46155.1"/>
    </source>
</evidence>
<dbReference type="SMART" id="SM00093">
    <property type="entry name" value="SERPIN"/>
    <property type="match status" value="1"/>
</dbReference>
<gene>
    <name evidence="4" type="ORF">HMPREF1318_2684</name>
</gene>
<dbReference type="InterPro" id="IPR000215">
    <property type="entry name" value="Serpin_fam"/>
</dbReference>
<evidence type="ECO:0000313" key="5">
    <source>
        <dbReference type="Proteomes" id="UP000002941"/>
    </source>
</evidence>
<comment type="caution">
    <text evidence="4">The sequence shown here is derived from an EMBL/GenBank/DDBJ whole genome shotgun (WGS) entry which is preliminary data.</text>
</comment>
<feature type="domain" description="Serpin" evidence="3">
    <location>
        <begin position="153"/>
        <end position="523"/>
    </location>
</feature>
<dbReference type="InterPro" id="IPR042178">
    <property type="entry name" value="Serpin_sf_1"/>
</dbReference>
<dbReference type="PANTHER" id="PTHR11461:SF211">
    <property type="entry name" value="GH10112P-RELATED"/>
    <property type="match status" value="1"/>
</dbReference>
<sequence>MIPRFSNKRLTRECAMPVGGPVSGPSRSSRAEALMHRRAPPRHLPSSPDSPPFSGASQRGRLWPMSATDSADHRSAPTFNTRRRLAQTAPVPSRRTMLLLSTIAAGALAGCSIWKRDIGGTVLKSDQARTELTLEEAPDPNAAVSACDALGAALLSAQLADGAHANALASPASLALNLAAASLGATDPEAQGLNKLLGAADEEARNTTWSAIQTALLAHDGDVSGFKPDEKAPEHPLVHVADQIVIIDHDEPTEVSQDFIDNVRYWFSADLRRADVDKAQDVLNEWVKQNTAGLIESSALDATTINLALQNVVLFAAQWKELFDKKSTQDEDFTCADGSVIRVPMMRQQSSMVCTEGTTGSVTWKVLRVPYSEDFALDIVLPDKGTLPEELPSGTWAAASALLDQAESEGLSPEVSLWLPRIDLATPDGGIDVLPVLEALGADIRPMARVNPLFETKDYRQQVRLIVREDGTVAAAVSEHGDEPMAAVDLGPITDFFVDHPYAMRLRDLSTGIALFEAIINNPS</sequence>
<dbReference type="InterPro" id="IPR036186">
    <property type="entry name" value="Serpin_sf"/>
</dbReference>
<name>J1HJT0_9ACTO</name>
<dbReference type="Proteomes" id="UP000002941">
    <property type="component" value="Unassembled WGS sequence"/>
</dbReference>
<dbReference type="InterPro" id="IPR042185">
    <property type="entry name" value="Serpin_sf_2"/>
</dbReference>
<evidence type="ECO:0000256" key="1">
    <source>
        <dbReference type="RuleBase" id="RU000411"/>
    </source>
</evidence>
<accession>J1HJT0</accession>
<dbReference type="PATRIC" id="fig|1125718.3.peg.1073"/>
<organism evidence="4 5">
    <name type="scientific">Actinomyces massiliensis F0489</name>
    <dbReference type="NCBI Taxonomy" id="1125718"/>
    <lineage>
        <taxon>Bacteria</taxon>
        <taxon>Bacillati</taxon>
        <taxon>Actinomycetota</taxon>
        <taxon>Actinomycetes</taxon>
        <taxon>Actinomycetales</taxon>
        <taxon>Actinomycetaceae</taxon>
        <taxon>Actinomyces</taxon>
    </lineage>
</organism>
<dbReference type="Pfam" id="PF00079">
    <property type="entry name" value="Serpin"/>
    <property type="match status" value="1"/>
</dbReference>
<protein>
    <submittedName>
        <fullName evidence="4">Serpin</fullName>
    </submittedName>
</protein>
<dbReference type="Gene3D" id="3.30.497.10">
    <property type="entry name" value="Antithrombin, subunit I, domain 2"/>
    <property type="match status" value="1"/>
</dbReference>
<keyword evidence="5" id="KW-1185">Reference proteome</keyword>